<evidence type="ECO:0000256" key="5">
    <source>
        <dbReference type="ARBA" id="ARBA00022989"/>
    </source>
</evidence>
<dbReference type="GO" id="GO:0022857">
    <property type="term" value="F:transmembrane transporter activity"/>
    <property type="evidence" value="ECO:0007669"/>
    <property type="project" value="InterPro"/>
</dbReference>
<gene>
    <name evidence="8" type="ORF">E3D00_06225</name>
</gene>
<name>A0A4Y6ULD7_9PROT</name>
<evidence type="ECO:0000256" key="4">
    <source>
        <dbReference type="ARBA" id="ARBA00022692"/>
    </source>
</evidence>
<dbReference type="PANTHER" id="PTHR30509">
    <property type="entry name" value="P-HYDROXYBENZOIC ACID EFFLUX PUMP SUBUNIT-RELATED"/>
    <property type="match status" value="1"/>
</dbReference>
<feature type="transmembrane region" description="Helical" evidence="7">
    <location>
        <begin position="147"/>
        <end position="169"/>
    </location>
</feature>
<keyword evidence="4 7" id="KW-0812">Transmembrane</keyword>
<keyword evidence="6 7" id="KW-0472">Membrane</keyword>
<dbReference type="Proteomes" id="UP000316313">
    <property type="component" value="Chromosome"/>
</dbReference>
<dbReference type="EMBL" id="CP038141">
    <property type="protein sequence ID" value="QDH17201.1"/>
    <property type="molecule type" value="Genomic_DNA"/>
</dbReference>
<accession>A0A4Y6ULD7</accession>
<evidence type="ECO:0000256" key="7">
    <source>
        <dbReference type="SAM" id="Phobius"/>
    </source>
</evidence>
<protein>
    <submittedName>
        <fullName evidence="8">FUSC family protein</fullName>
    </submittedName>
</protein>
<sequence length="355" mass="40933">MNKIIRTFLQRFRVSAFQERWHEVLYPATRHAVRLLISIASAWGVSLIFHLQETTWALVTALIVTQTNITDVVLTARDQIVGTILGAFASTIAITLEMWTEMKWLPFWLVLIPLAFLASVKKRLRFACVTLMIVYLFPSYGNPFSPMIARLTAIMVGVIVSLIVSYLVFHRSARRQAFSMSSCILRRLAQLLKFALDAEVSWYHVERRAEACIPLIIQLEQAVEDAKREHFIALEKRDPVLVTLPKIMRRLLNDTMLVARALSNRASAETADILFLYKGLSHTLRVMAYSCDQRFVHKPNRYFKKLKDKDILTELSKLEEQNKAEVRFAMSLFKEDLERALRIIVHNDVNAVQEL</sequence>
<dbReference type="AlphaFoldDB" id="A0A4Y6ULD7"/>
<evidence type="ECO:0000256" key="1">
    <source>
        <dbReference type="ARBA" id="ARBA00004651"/>
    </source>
</evidence>
<evidence type="ECO:0000313" key="9">
    <source>
        <dbReference type="Proteomes" id="UP000316313"/>
    </source>
</evidence>
<evidence type="ECO:0000256" key="6">
    <source>
        <dbReference type="ARBA" id="ARBA00023136"/>
    </source>
</evidence>
<keyword evidence="3" id="KW-1003">Cell membrane</keyword>
<dbReference type="InterPro" id="IPR006726">
    <property type="entry name" value="PHBA_efflux_AaeB/fusaric-R"/>
</dbReference>
<reference evidence="8 9" key="1">
    <citation type="submission" date="2019-03" db="EMBL/GenBank/DDBJ databases">
        <title>The complete genome sequence of Swingsia samuiensis NBRC107927(T).</title>
        <authorList>
            <person name="Chua K.-O."/>
            <person name="Chan K.-G."/>
            <person name="See-Too W.-S."/>
        </authorList>
    </citation>
    <scope>NUCLEOTIDE SEQUENCE [LARGE SCALE GENOMIC DNA]</scope>
    <source>
        <strain evidence="8 9">AH83</strain>
    </source>
</reference>
<evidence type="ECO:0000313" key="8">
    <source>
        <dbReference type="EMBL" id="QDH17201.1"/>
    </source>
</evidence>
<keyword evidence="5 7" id="KW-1133">Transmembrane helix</keyword>
<feature type="transmembrane region" description="Helical" evidence="7">
    <location>
        <begin position="102"/>
        <end position="119"/>
    </location>
</feature>
<dbReference type="Pfam" id="PF04632">
    <property type="entry name" value="FUSC"/>
    <property type="match status" value="1"/>
</dbReference>
<proteinExistence type="predicted"/>
<comment type="subcellular location">
    <subcellularLocation>
        <location evidence="1">Cell membrane</location>
        <topology evidence="1">Multi-pass membrane protein</topology>
    </subcellularLocation>
</comment>
<organism evidence="8 9">
    <name type="scientific">Swingsia samuiensis</name>
    <dbReference type="NCBI Taxonomy" id="1293412"/>
    <lineage>
        <taxon>Bacteria</taxon>
        <taxon>Pseudomonadati</taxon>
        <taxon>Pseudomonadota</taxon>
        <taxon>Alphaproteobacteria</taxon>
        <taxon>Acetobacterales</taxon>
        <taxon>Acetobacteraceae</taxon>
        <taxon>Swingsia</taxon>
    </lineage>
</organism>
<dbReference type="GO" id="GO:0005886">
    <property type="term" value="C:plasma membrane"/>
    <property type="evidence" value="ECO:0007669"/>
    <property type="project" value="UniProtKB-SubCell"/>
</dbReference>
<feature type="transmembrane region" description="Helical" evidence="7">
    <location>
        <begin position="80"/>
        <end position="96"/>
    </location>
</feature>
<evidence type="ECO:0000256" key="3">
    <source>
        <dbReference type="ARBA" id="ARBA00022475"/>
    </source>
</evidence>
<dbReference type="PANTHER" id="PTHR30509:SF9">
    <property type="entry name" value="MULTIDRUG RESISTANCE PROTEIN MDTO"/>
    <property type="match status" value="1"/>
</dbReference>
<dbReference type="KEGG" id="ssam:E3D00_06225"/>
<evidence type="ECO:0000256" key="2">
    <source>
        <dbReference type="ARBA" id="ARBA00022448"/>
    </source>
</evidence>
<keyword evidence="2" id="KW-0813">Transport</keyword>
<feature type="transmembrane region" description="Helical" evidence="7">
    <location>
        <begin position="124"/>
        <end position="141"/>
    </location>
</feature>
<dbReference type="OrthoDB" id="7224074at2"/>
<keyword evidence="9" id="KW-1185">Reference proteome</keyword>